<comment type="caution">
    <text evidence="2">The sequence shown here is derived from an EMBL/GenBank/DDBJ whole genome shotgun (WGS) entry which is preliminary data.</text>
</comment>
<keyword evidence="3" id="KW-1185">Reference proteome</keyword>
<proteinExistence type="predicted"/>
<organism evidence="2 3">
    <name type="scientific">Deinococcus metalli</name>
    <dbReference type="NCBI Taxonomy" id="1141878"/>
    <lineage>
        <taxon>Bacteria</taxon>
        <taxon>Thermotogati</taxon>
        <taxon>Deinococcota</taxon>
        <taxon>Deinococci</taxon>
        <taxon>Deinococcales</taxon>
        <taxon>Deinococcaceae</taxon>
        <taxon>Deinococcus</taxon>
    </lineage>
</organism>
<dbReference type="EMBL" id="BNAJ01000009">
    <property type="protein sequence ID" value="GHF53744.1"/>
    <property type="molecule type" value="Genomic_DNA"/>
</dbReference>
<name>A0ABQ3JQD9_9DEIO</name>
<reference evidence="3" key="1">
    <citation type="journal article" date="2019" name="Int. J. Syst. Evol. Microbiol.">
        <title>The Global Catalogue of Microorganisms (GCM) 10K type strain sequencing project: providing services to taxonomists for standard genome sequencing and annotation.</title>
        <authorList>
            <consortium name="The Broad Institute Genomics Platform"/>
            <consortium name="The Broad Institute Genome Sequencing Center for Infectious Disease"/>
            <person name="Wu L."/>
            <person name="Ma J."/>
        </authorList>
    </citation>
    <scope>NUCLEOTIDE SEQUENCE [LARGE SCALE GENOMIC DNA]</scope>
    <source>
        <strain evidence="3">CGMCC 1.18437</strain>
    </source>
</reference>
<accession>A0ABQ3JQD9</accession>
<feature type="region of interest" description="Disordered" evidence="1">
    <location>
        <begin position="56"/>
        <end position="81"/>
    </location>
</feature>
<evidence type="ECO:0000256" key="1">
    <source>
        <dbReference type="SAM" id="MobiDB-lite"/>
    </source>
</evidence>
<evidence type="ECO:0000313" key="3">
    <source>
        <dbReference type="Proteomes" id="UP000619376"/>
    </source>
</evidence>
<gene>
    <name evidence="2" type="ORF">GCM10017781_32480</name>
</gene>
<sequence length="109" mass="11842">MGGEEDITEVVIGHAARNARGRVRARCLKPGRQLSGGLEPHDIPGQVDHAWHCGAASGTSRPQRQLPTRASCTRAHGSPRSMQLYRTPSQWENPLDITIALGAAVWARQ</sequence>
<protein>
    <submittedName>
        <fullName evidence="2">Uncharacterized protein</fullName>
    </submittedName>
</protein>
<evidence type="ECO:0000313" key="2">
    <source>
        <dbReference type="EMBL" id="GHF53744.1"/>
    </source>
</evidence>
<dbReference type="Proteomes" id="UP000619376">
    <property type="component" value="Unassembled WGS sequence"/>
</dbReference>
<feature type="compositionally biased region" description="Polar residues" evidence="1">
    <location>
        <begin position="57"/>
        <end position="71"/>
    </location>
</feature>